<feature type="region of interest" description="Disordered" evidence="4">
    <location>
        <begin position="108"/>
        <end position="157"/>
    </location>
</feature>
<sequence>MEGDLTKTTTNGGGGNQKFALDQDSDLSILDLFQDLVELDQYSVQEDIPNARLISSSDSDTDSRGGENNTLARLQQKYPASTMREMMSQTKLLCAKVETVLNRMEGADLDQEESHDVQTAAAHAASVNAENHSRSDSPEAQRQAPISSSNLRLQEHRNDQDVRAVISHSHDSRHLQDPMTQAIDAVSRPRERTWVYDNSSDNNNENDHDQGGAYMKEILAPYNYLQKMASNNKNMRSKFINAFNEVYCRITRQEVLESINDVVSQLHNASLLIDDIEDDSKFRRGEPAAHTEFGIPLTINCGNYIYFEALSTLHQLWRTCSGDYAVLDRVIRTFIFEMKDLHKGQGQDIFWRDELCQLSQLPTLSDYFQMAKNKTGGLFRLSVKLLALFSPNWSQLDVPRLEQIANCLGILYQVRDDYLNLVDSRYCHMKGIKGEDLIEGKISLPILICLREELARLEQHQLPKSASALVDLLYNHSSQDERLRRRDLHSKALKLLTSDRITDETFNVLVILQRKIHELAASAPLNSRPLTDLVDKLCEHCFNCRH</sequence>
<keyword evidence="6" id="KW-1185">Reference proteome</keyword>
<dbReference type="PANTHER" id="PTHR12001">
    <property type="entry name" value="GERANYLGERANYL PYROPHOSPHATE SYNTHASE"/>
    <property type="match status" value="1"/>
</dbReference>
<gene>
    <name evidence="5" type="ORF">LODBEIA_P55590</name>
</gene>
<evidence type="ECO:0000256" key="2">
    <source>
        <dbReference type="ARBA" id="ARBA00022723"/>
    </source>
</evidence>
<evidence type="ECO:0000256" key="1">
    <source>
        <dbReference type="ARBA" id="ARBA00022679"/>
    </source>
</evidence>
<proteinExistence type="predicted"/>
<keyword evidence="2" id="KW-0479">Metal-binding</keyword>
<dbReference type="SFLD" id="SFLDS00005">
    <property type="entry name" value="Isoprenoid_Synthase_Type_I"/>
    <property type="match status" value="1"/>
</dbReference>
<dbReference type="SUPFAM" id="SSF48576">
    <property type="entry name" value="Terpenoid synthases"/>
    <property type="match status" value="1"/>
</dbReference>
<evidence type="ECO:0000256" key="4">
    <source>
        <dbReference type="SAM" id="MobiDB-lite"/>
    </source>
</evidence>
<organism evidence="5 6">
    <name type="scientific">Lodderomyces beijingensis</name>
    <dbReference type="NCBI Taxonomy" id="1775926"/>
    <lineage>
        <taxon>Eukaryota</taxon>
        <taxon>Fungi</taxon>
        <taxon>Dikarya</taxon>
        <taxon>Ascomycota</taxon>
        <taxon>Saccharomycotina</taxon>
        <taxon>Pichiomycetes</taxon>
        <taxon>Debaryomycetaceae</taxon>
        <taxon>Candida/Lodderomyces clade</taxon>
        <taxon>Lodderomyces</taxon>
    </lineage>
</organism>
<dbReference type="InterPro" id="IPR000092">
    <property type="entry name" value="Polyprenyl_synt"/>
</dbReference>
<dbReference type="PANTHER" id="PTHR12001:SF44">
    <property type="entry name" value="GERANYLGERANYL PYROPHOSPHATE SYNTHASE"/>
    <property type="match status" value="1"/>
</dbReference>
<keyword evidence="3" id="KW-0460">Magnesium</keyword>
<evidence type="ECO:0008006" key="7">
    <source>
        <dbReference type="Google" id="ProtNLM"/>
    </source>
</evidence>
<dbReference type="InterPro" id="IPR008949">
    <property type="entry name" value="Isoprenoid_synthase_dom_sf"/>
</dbReference>
<keyword evidence="1" id="KW-0808">Transferase</keyword>
<feature type="compositionally biased region" description="Polar residues" evidence="4">
    <location>
        <begin position="140"/>
        <end position="152"/>
    </location>
</feature>
<dbReference type="EMBL" id="OZ022411">
    <property type="protein sequence ID" value="CAK9441691.1"/>
    <property type="molecule type" value="Genomic_DNA"/>
</dbReference>
<accession>A0ABP0ZT71</accession>
<dbReference type="Gene3D" id="1.10.600.10">
    <property type="entry name" value="Farnesyl Diphosphate Synthase"/>
    <property type="match status" value="1"/>
</dbReference>
<evidence type="ECO:0000256" key="3">
    <source>
        <dbReference type="ARBA" id="ARBA00022842"/>
    </source>
</evidence>
<dbReference type="PROSITE" id="PS00723">
    <property type="entry name" value="POLYPRENYL_SYNTHASE_1"/>
    <property type="match status" value="1"/>
</dbReference>
<name>A0ABP0ZT71_9ASCO</name>
<feature type="compositionally biased region" description="Low complexity" evidence="4">
    <location>
        <begin position="1"/>
        <end position="10"/>
    </location>
</feature>
<feature type="region of interest" description="Disordered" evidence="4">
    <location>
        <begin position="1"/>
        <end position="20"/>
    </location>
</feature>
<dbReference type="Pfam" id="PF00348">
    <property type="entry name" value="polyprenyl_synt"/>
    <property type="match status" value="1"/>
</dbReference>
<evidence type="ECO:0000313" key="6">
    <source>
        <dbReference type="Proteomes" id="UP001497383"/>
    </source>
</evidence>
<dbReference type="RefSeq" id="XP_066832497.1">
    <property type="nucleotide sequence ID" value="XM_066975904.1"/>
</dbReference>
<feature type="compositionally biased region" description="Low complexity" evidence="4">
    <location>
        <begin position="120"/>
        <end position="130"/>
    </location>
</feature>
<dbReference type="PROSITE" id="PS00444">
    <property type="entry name" value="POLYPRENYL_SYNTHASE_2"/>
    <property type="match status" value="1"/>
</dbReference>
<protein>
    <recommendedName>
        <fullName evidence="7">Geranylgeranyl pyrophosphate synthase</fullName>
    </recommendedName>
</protein>
<reference evidence="5 6" key="1">
    <citation type="submission" date="2024-03" db="EMBL/GenBank/DDBJ databases">
        <authorList>
            <person name="Brejova B."/>
        </authorList>
    </citation>
    <scope>NUCLEOTIDE SEQUENCE [LARGE SCALE GENOMIC DNA]</scope>
    <source>
        <strain evidence="5 6">CBS 14171</strain>
    </source>
</reference>
<dbReference type="InterPro" id="IPR033749">
    <property type="entry name" value="Polyprenyl_synt_CS"/>
</dbReference>
<evidence type="ECO:0000313" key="5">
    <source>
        <dbReference type="EMBL" id="CAK9441691.1"/>
    </source>
</evidence>
<dbReference type="Proteomes" id="UP001497383">
    <property type="component" value="Chromosome 7"/>
</dbReference>
<dbReference type="GeneID" id="92210755"/>